<evidence type="ECO:0000259" key="3">
    <source>
        <dbReference type="PROSITE" id="PS50048"/>
    </source>
</evidence>
<dbReference type="PROSITE" id="PS50048">
    <property type="entry name" value="ZN2_CY6_FUNGAL_2"/>
    <property type="match status" value="1"/>
</dbReference>
<dbReference type="PANTHER" id="PTHR47784">
    <property type="entry name" value="STEROL UPTAKE CONTROL PROTEIN 2"/>
    <property type="match status" value="1"/>
</dbReference>
<name>A0A1J7IC53_9PEZI</name>
<reference evidence="4 5" key="1">
    <citation type="submission" date="2016-10" db="EMBL/GenBank/DDBJ databases">
        <title>Draft genome sequence of Coniochaeta ligniaria NRRL30616, a lignocellulolytic fungus for bioabatement of inhibitors in plant biomass hydrolysates.</title>
        <authorList>
            <consortium name="DOE Joint Genome Institute"/>
            <person name="Jimenez D.J."/>
            <person name="Hector R.E."/>
            <person name="Riley R."/>
            <person name="Sun H."/>
            <person name="Grigoriev I.V."/>
            <person name="Van Elsas J.D."/>
            <person name="Nichols N.N."/>
        </authorList>
    </citation>
    <scope>NUCLEOTIDE SEQUENCE [LARGE SCALE GENOMIC DNA]</scope>
    <source>
        <strain evidence="4 5">NRRL 30616</strain>
    </source>
</reference>
<dbReference type="PROSITE" id="PS00463">
    <property type="entry name" value="ZN2_CY6_FUNGAL_1"/>
    <property type="match status" value="1"/>
</dbReference>
<dbReference type="InterPro" id="IPR053157">
    <property type="entry name" value="Sterol_Uptake_Regulator"/>
</dbReference>
<gene>
    <name evidence="4" type="ORF">CONLIGDRAFT_73856</name>
</gene>
<feature type="region of interest" description="Disordered" evidence="2">
    <location>
        <begin position="15"/>
        <end position="34"/>
    </location>
</feature>
<dbReference type="CDD" id="cd00067">
    <property type="entry name" value="GAL4"/>
    <property type="match status" value="1"/>
</dbReference>
<dbReference type="Gene3D" id="4.10.240.10">
    <property type="entry name" value="Zn(2)-C6 fungal-type DNA-binding domain"/>
    <property type="match status" value="1"/>
</dbReference>
<dbReference type="InParanoid" id="A0A1J7IC53"/>
<keyword evidence="1" id="KW-0539">Nucleus</keyword>
<dbReference type="InterPro" id="IPR001138">
    <property type="entry name" value="Zn2Cys6_DnaBD"/>
</dbReference>
<evidence type="ECO:0000256" key="1">
    <source>
        <dbReference type="ARBA" id="ARBA00023242"/>
    </source>
</evidence>
<dbReference type="AlphaFoldDB" id="A0A1J7IC53"/>
<evidence type="ECO:0000256" key="2">
    <source>
        <dbReference type="SAM" id="MobiDB-lite"/>
    </source>
</evidence>
<keyword evidence="5" id="KW-1185">Reference proteome</keyword>
<evidence type="ECO:0000313" key="5">
    <source>
        <dbReference type="Proteomes" id="UP000182658"/>
    </source>
</evidence>
<proteinExistence type="predicted"/>
<accession>A0A1J7IC53</accession>
<dbReference type="PANTHER" id="PTHR47784:SF7">
    <property type="entry name" value="ZN(II)2CYS6 TRANSCRIPTION FACTOR (EUROFUNG)"/>
    <property type="match status" value="1"/>
</dbReference>
<dbReference type="EMBL" id="KV875102">
    <property type="protein sequence ID" value="OIW24883.1"/>
    <property type="molecule type" value="Genomic_DNA"/>
</dbReference>
<feature type="domain" description="Zn(2)-C6 fungal-type" evidence="3">
    <location>
        <begin position="64"/>
        <end position="94"/>
    </location>
</feature>
<dbReference type="OrthoDB" id="416217at2759"/>
<evidence type="ECO:0000313" key="4">
    <source>
        <dbReference type="EMBL" id="OIW24883.1"/>
    </source>
</evidence>
<dbReference type="Pfam" id="PF00172">
    <property type="entry name" value="Zn_clus"/>
    <property type="match status" value="1"/>
</dbReference>
<sequence>MELLRVVSEPVPRFSSSAVSETSSSRESPSAVVDSSENLTITEVVTSVRRRPIPRKGHTKSRRGCLNCKRRKVKCQETLPECNHCKRIGLKCEYPPERPRPAVFWLASSSPSAALQSMPTTATFTMDDMRFFQHFLLKAYPPLPIHGGGIWREVAQISHGFDYLVHSMLGLAASSLAHSLALTAAASPASYEPAAISHRVTAIRLLNDSLSRPCSCPEEGTARYAAMMALTFQSSYMADGMLEFVSMTRGCHVVAHAAMGGAYSVSPFGVFSREGHVDACRRLGPKPAWEVDQQADEVLTEEVAEGLLDGLRTLATLCGGRSKLEDEVLAKVEQVVALARWDCIEAFDEVTLVYALLGEADHDDFFAFVDSANFPAQILLVYFFLVEYTVAYHAMGFIRSSFAHRTATTKLWIGNLAARLPKEYEPYMEWPVKFAESLSLDLFTT</sequence>
<dbReference type="GO" id="GO:0001228">
    <property type="term" value="F:DNA-binding transcription activator activity, RNA polymerase II-specific"/>
    <property type="evidence" value="ECO:0007669"/>
    <property type="project" value="TreeGrafter"/>
</dbReference>
<dbReference type="Proteomes" id="UP000182658">
    <property type="component" value="Unassembled WGS sequence"/>
</dbReference>
<dbReference type="SUPFAM" id="SSF57701">
    <property type="entry name" value="Zn2/Cys6 DNA-binding domain"/>
    <property type="match status" value="1"/>
</dbReference>
<dbReference type="GO" id="GO:0008270">
    <property type="term" value="F:zinc ion binding"/>
    <property type="evidence" value="ECO:0007669"/>
    <property type="project" value="InterPro"/>
</dbReference>
<organism evidence="4 5">
    <name type="scientific">Coniochaeta ligniaria NRRL 30616</name>
    <dbReference type="NCBI Taxonomy" id="1408157"/>
    <lineage>
        <taxon>Eukaryota</taxon>
        <taxon>Fungi</taxon>
        <taxon>Dikarya</taxon>
        <taxon>Ascomycota</taxon>
        <taxon>Pezizomycotina</taxon>
        <taxon>Sordariomycetes</taxon>
        <taxon>Sordariomycetidae</taxon>
        <taxon>Coniochaetales</taxon>
        <taxon>Coniochaetaceae</taxon>
        <taxon>Coniochaeta</taxon>
    </lineage>
</organism>
<dbReference type="SMART" id="SM00066">
    <property type="entry name" value="GAL4"/>
    <property type="match status" value="1"/>
</dbReference>
<dbReference type="STRING" id="1408157.A0A1J7IC53"/>
<dbReference type="InterPro" id="IPR036864">
    <property type="entry name" value="Zn2-C6_fun-type_DNA-bd_sf"/>
</dbReference>
<protein>
    <recommendedName>
        <fullName evidence="3">Zn(2)-C6 fungal-type domain-containing protein</fullName>
    </recommendedName>
</protein>